<evidence type="ECO:0000313" key="2">
    <source>
        <dbReference type="Proteomes" id="UP000242141"/>
    </source>
</evidence>
<accession>A0A0G7ZN21</accession>
<keyword evidence="2" id="KW-1185">Reference proteome</keyword>
<dbReference type="AlphaFoldDB" id="A0A0G7ZN21"/>
<name>A0A0G7ZN21_9MOLU</name>
<protein>
    <submittedName>
        <fullName evidence="1">Uncharacterized protein</fullName>
    </submittedName>
</protein>
<organism evidence="1 2">
    <name type="scientific">Candidatus Hepatoplasma crinochetorum</name>
    <dbReference type="NCBI Taxonomy" id="295596"/>
    <lineage>
        <taxon>Bacteria</taxon>
        <taxon>Bacillati</taxon>
        <taxon>Mycoplasmatota</taxon>
        <taxon>Mollicutes</taxon>
        <taxon>Candidatus Hepatoplasmataceae</taxon>
        <taxon>Candidatus Hepatoplasma</taxon>
    </lineage>
</organism>
<reference evidence="2" key="1">
    <citation type="submission" date="2015-05" db="EMBL/GenBank/DDBJ databases">
        <authorList>
            <person name="Collingro A."/>
        </authorList>
    </citation>
    <scope>NUCLEOTIDE SEQUENCE [LARGE SCALE GENOMIC DNA]</scope>
    <source>
        <strain evidence="2">Ps</strain>
    </source>
</reference>
<gene>
    <name evidence="1" type="ORF">HEPPS_02470</name>
</gene>
<dbReference type="Proteomes" id="UP000242141">
    <property type="component" value="Unassembled WGS sequence"/>
</dbReference>
<proteinExistence type="predicted"/>
<evidence type="ECO:0000313" key="1">
    <source>
        <dbReference type="EMBL" id="CRX37043.1"/>
    </source>
</evidence>
<dbReference type="EMBL" id="CWGI01000001">
    <property type="protein sequence ID" value="CRX37043.1"/>
    <property type="molecule type" value="Genomic_DNA"/>
</dbReference>
<sequence>MNKENGFYKEIKEEEKRKKINSLFEFWNLFQNETIKRNIEINENFYKTIKDNEYYRKIWNLFNRNNKIDSEEINNKINNNIPFTSENYLNNFFSISNTYNYKFIEYIYDKILKINYKKNENISFQIFGLFYKLQDTFRKLIGDQIYNFEYFLRIMLMVIMRKNNLTFSKIKFCPQILQKINKESDFYKSIKLLGTDVDKLKESNEFLEIIFEEMNFEDYIGLIQKINDDYFSELLKLLFSNLRNINYWESIKNENIDVEILEFNKLESIILIKKEFIDELEKIKFLRNKIYHNKTIIFKNWLNQKYEPLCDSIEALYKLFYFSGKLQILGFKSQLKNIVENFRENLTMDIPYKQKEINDYLKDLI</sequence>